<name>A0A0K9CMU5_9FUSO</name>
<evidence type="ECO:0008006" key="3">
    <source>
        <dbReference type="Google" id="ProtNLM"/>
    </source>
</evidence>
<evidence type="ECO:0000313" key="2">
    <source>
        <dbReference type="Proteomes" id="UP000004650"/>
    </source>
</evidence>
<dbReference type="Gene3D" id="3.20.20.370">
    <property type="entry name" value="Glycoside hydrolase/deacetylase"/>
    <property type="match status" value="1"/>
</dbReference>
<dbReference type="AlphaFoldDB" id="A0A0K9CMU5"/>
<organism evidence="1 2">
    <name type="scientific">Fusobacterium animalis D11</name>
    <dbReference type="NCBI Taxonomy" id="556264"/>
    <lineage>
        <taxon>Bacteria</taxon>
        <taxon>Fusobacteriati</taxon>
        <taxon>Fusobacteriota</taxon>
        <taxon>Fusobacteriia</taxon>
        <taxon>Fusobacteriales</taxon>
        <taxon>Fusobacteriaceae</taxon>
        <taxon>Fusobacterium</taxon>
    </lineage>
</organism>
<proteinExistence type="predicted"/>
<comment type="caution">
    <text evidence="1">The sequence shown here is derived from an EMBL/GenBank/DDBJ whole genome shotgun (WGS) entry which is preliminary data.</text>
</comment>
<dbReference type="EMBL" id="ACDS02000120">
    <property type="protein sequence ID" value="KMV75808.1"/>
    <property type="molecule type" value="Genomic_DNA"/>
</dbReference>
<protein>
    <recommendedName>
        <fullName evidence="3">NodB homology domain-containing protein</fullName>
    </recommendedName>
</protein>
<reference evidence="1 2" key="2">
    <citation type="submission" date="2013-10" db="EMBL/GenBank/DDBJ databases">
        <title>The Genome Sequence of Fusobacterium nucleatum subsp. animalis D11.</title>
        <authorList>
            <consortium name="The Broad Institute Genomics Platform"/>
            <person name="Earl A."/>
            <person name="Ward D."/>
            <person name="Feldgarden M."/>
            <person name="Gevers D."/>
            <person name="Kostic A."/>
            <person name="Garrett W."/>
            <person name="Young S.K."/>
            <person name="Zeng Q."/>
            <person name="Gargeya S."/>
            <person name="Fitzgerald M."/>
            <person name="Abouelleil A."/>
            <person name="Alvarado L."/>
            <person name="Berlin A.M."/>
            <person name="Chapman S.B."/>
            <person name="Gainer-Dewar J."/>
            <person name="Goldberg J."/>
            <person name="Gnerre S."/>
            <person name="Griggs A."/>
            <person name="Gujja S."/>
            <person name="Hansen M."/>
            <person name="Howarth C."/>
            <person name="Imamovic A."/>
            <person name="Ireland A."/>
            <person name="Larimer J."/>
            <person name="McCowan C."/>
            <person name="Murphy C."/>
            <person name="Pearson M."/>
            <person name="Poon T.W."/>
            <person name="Priest M."/>
            <person name="Roberts A."/>
            <person name="Saif S."/>
            <person name="Shea T."/>
            <person name="Sykes S."/>
            <person name="Wortman J."/>
            <person name="Nusbaum C."/>
            <person name="Birren B."/>
        </authorList>
    </citation>
    <scope>NUCLEOTIDE SEQUENCE [LARGE SCALE GENOMIC DNA]</scope>
    <source>
        <strain evidence="1 2">D11</strain>
    </source>
</reference>
<feature type="non-terminal residue" evidence="1">
    <location>
        <position position="1"/>
    </location>
</feature>
<reference evidence="2" key="1">
    <citation type="submission" date="2009-02" db="EMBL/GenBank/DDBJ databases">
        <title>The Genome Sequence of Shigella sp. D9.</title>
        <authorList>
            <consortium name="The Broad Institute Genome Sequencing Platform"/>
            <person name="Ward D."/>
            <person name="Young S.K."/>
            <person name="Kodira C.D."/>
            <person name="Zeng Q."/>
            <person name="Koehrsen M."/>
            <person name="Alvarado L."/>
            <person name="Berlin A."/>
            <person name="Borenstein D."/>
            <person name="Chen Z."/>
            <person name="Engels R."/>
            <person name="Freedman E."/>
            <person name="Gellesch M."/>
            <person name="Goldberg J."/>
            <person name="Griggs A."/>
            <person name="Gujja S."/>
            <person name="Heiman D."/>
            <person name="Hepburn T."/>
            <person name="Howarth C."/>
            <person name="Jen D."/>
            <person name="Larson L."/>
            <person name="Lewis B."/>
            <person name="Mehta T."/>
            <person name="Park D."/>
            <person name="Pearson M."/>
            <person name="Roberts A."/>
            <person name="Saif S."/>
            <person name="Shea T."/>
            <person name="Shenoy N."/>
            <person name="Sisk P."/>
            <person name="Stolte C."/>
            <person name="Sykes S."/>
            <person name="Walk T."/>
            <person name="White J."/>
            <person name="Yandava C."/>
            <person name="Allen-Vercoe E."/>
            <person name="Strauss J."/>
            <person name="Sibley C."/>
            <person name="White A."/>
            <person name="Ambrose C."/>
            <person name="Lander E."/>
            <person name="Nusbaum C."/>
            <person name="Galagan J."/>
            <person name="Birren B."/>
        </authorList>
    </citation>
    <scope>NUCLEOTIDE SEQUENCE [LARGE SCALE GENOMIC DNA]</scope>
    <source>
        <strain evidence="2">D11</strain>
    </source>
</reference>
<sequence length="24" mass="2747">VIITFDDGYKDNLKNALLILKNII</sequence>
<evidence type="ECO:0000313" key="1">
    <source>
        <dbReference type="EMBL" id="KMV75808.1"/>
    </source>
</evidence>
<accession>A0A0K9CMU5</accession>
<gene>
    <name evidence="1" type="ORF">PSAG_04820</name>
</gene>
<dbReference type="Proteomes" id="UP000004650">
    <property type="component" value="Unassembled WGS sequence"/>
</dbReference>